<dbReference type="GO" id="GO:0036297">
    <property type="term" value="P:interstrand cross-link repair"/>
    <property type="evidence" value="ECO:0007669"/>
    <property type="project" value="TreeGrafter"/>
</dbReference>
<feature type="domain" description="Helicase C-terminal" evidence="5">
    <location>
        <begin position="912"/>
        <end position="1090"/>
    </location>
</feature>
<keyword evidence="2" id="KW-0067">ATP-binding</keyword>
<evidence type="ECO:0000313" key="9">
    <source>
        <dbReference type="Proteomes" id="UP000658997"/>
    </source>
</evidence>
<dbReference type="PROSITE" id="PS51194">
    <property type="entry name" value="HELICASE_CTER"/>
    <property type="match status" value="1"/>
</dbReference>
<dbReference type="SMART" id="SM00490">
    <property type="entry name" value="HELICc"/>
    <property type="match status" value="1"/>
</dbReference>
<dbReference type="Proteomes" id="UP000179920">
    <property type="component" value="Chromosome IX"/>
</dbReference>
<dbReference type="InterPro" id="IPR036390">
    <property type="entry name" value="WH_DNA-bd_sf"/>
</dbReference>
<dbReference type="InterPro" id="IPR014001">
    <property type="entry name" value="Helicase_ATP-bd"/>
</dbReference>
<keyword evidence="6" id="KW-0347">Helicase</keyword>
<dbReference type="InterPro" id="IPR055227">
    <property type="entry name" value="HRQ1_WHD"/>
</dbReference>
<dbReference type="EMBL" id="ULHB01000059">
    <property type="protein sequence ID" value="SYW79852.1"/>
    <property type="molecule type" value="Genomic_DNA"/>
</dbReference>
<dbReference type="GO" id="GO:0005634">
    <property type="term" value="C:nucleus"/>
    <property type="evidence" value="ECO:0007669"/>
    <property type="project" value="TreeGrafter"/>
</dbReference>
<feature type="compositionally biased region" description="Acidic residues" evidence="3">
    <location>
        <begin position="40"/>
        <end position="58"/>
    </location>
</feature>
<evidence type="ECO:0000256" key="3">
    <source>
        <dbReference type="SAM" id="MobiDB-lite"/>
    </source>
</evidence>
<dbReference type="CDD" id="cd17923">
    <property type="entry name" value="DEXHc_Hrq1-like"/>
    <property type="match status" value="1"/>
</dbReference>
<dbReference type="Pfam" id="PF00271">
    <property type="entry name" value="Helicase_C"/>
    <property type="match status" value="1"/>
</dbReference>
<feature type="region of interest" description="Disordered" evidence="3">
    <location>
        <begin position="1"/>
        <end position="103"/>
    </location>
</feature>
<reference evidence="8" key="1">
    <citation type="submission" date="2016-04" db="EMBL/GenBank/DDBJ databases">
        <authorList>
            <person name="Guldener U."/>
            <person name="Guldener U."/>
        </authorList>
    </citation>
    <scope>NUCLEOTIDE SEQUENCE [LARGE SCALE GENOMIC DNA]</scope>
    <source>
        <strain evidence="8">UB2112</strain>
    </source>
</reference>
<dbReference type="Pfam" id="PF22982">
    <property type="entry name" value="WHD_HRQ1"/>
    <property type="match status" value="1"/>
</dbReference>
<dbReference type="GO" id="GO:0043138">
    <property type="term" value="F:3'-5' DNA helicase activity"/>
    <property type="evidence" value="ECO:0007669"/>
    <property type="project" value="TreeGrafter"/>
</dbReference>
<keyword evidence="9" id="KW-1185">Reference proteome</keyword>
<feature type="compositionally biased region" description="Basic residues" evidence="3">
    <location>
        <begin position="1"/>
        <end position="18"/>
    </location>
</feature>
<feature type="region of interest" description="Disordered" evidence="3">
    <location>
        <begin position="1488"/>
        <end position="1513"/>
    </location>
</feature>
<feature type="compositionally biased region" description="Polar residues" evidence="3">
    <location>
        <begin position="285"/>
        <end position="296"/>
    </location>
</feature>
<dbReference type="Gene3D" id="3.40.50.300">
    <property type="entry name" value="P-loop containing nucleotide triphosphate hydrolases"/>
    <property type="match status" value="2"/>
</dbReference>
<dbReference type="Pfam" id="PF08839">
    <property type="entry name" value="CDT1"/>
    <property type="match status" value="1"/>
</dbReference>
<sequence length="1513" mass="166778">MSKLIRKGQRILQKKTQARQHGASPPRTTRRNASNGTEQNPEEEEDVVEEVSEDEDEPALFLGRISATPAPAGSQRETSVRANTAEAIDPTELPSETRRKAASRRIADAIEQAGIRSLNQSVPSYSRQPRPVRTIGRTSARKVAQEAKSEDEADQDDPLLASPTLSRRSLGPAVAVKEEAEIIQIKSEDEDDDSGFQIVSPPSKPAALPSNGGSLRRTPAPAPTPAQATTSMPPPSSPPRAATTDLAPMPTTRPPVAQRQKRGRHARSATASANSTRDAIVGRQPSATPSDLSRSVSEIPALEKPVLERTDPWPEHFLELEKTFRAINTVYSFCSARKHMTTTFDTIKSSVEGLTRRPLQIFDIAQIKSLCGDLIHFAYVEHDMLQVHMDSRANAEDPASNTVKEKSRTQLRDELYERAAEAIADGDPYIPDSPNSIAAAAIRAAAAVDSAGFATTGGGFQDVADEGAQGRPQGPLLPPAELEVQQLQAKGKQRARDKYVLLFEFNDGTLQGPKATARGRPGMRRGPKRAPGNPSTKPKQNPKLYSLPSTASMMKLINKRNFKFEQAVLELLAACKVKDEDPVQLLIDAAHDHVPLNPETASSAKGDTPQKKRIRLEFLMKNPQHRPSIASVIEEMKIAPWWKDQIVPGGHKVFDERPAKTGELNYLLSQGVVNALYATHGIEQFYVHQAEALNALHERKNVIVSTSTSSGKSLIYQLPVLGAIEEDGDSTAMFIFPTKALAQDQRRSLQDLISNCEGVEGAIVATYDGDTDKDLRKDIRERANVIFTNPDMLHQSILPSEDLWRRFLRNLKYVVVDELHIYNGLFGAHVSFTMRRLRRICSALGNRSVQFVSCSATVANPKQHMQTLFGVEEVHVVTEDGSPAGRKEWLIWNPPYIDESDPAQGRVSSYAEVSKVFRHLIQRGVRTIIFTKVRRTCEIVMRQVRNDLLLEDRPDVANKIMSYRSGYSPQDRRKIEQDMFKGQLLGIVATSALELGIDIGSLDAVIMLGFPYSISSLRQQAGRAGRRQKDSLSVLIGDPWPMDQHYMHFPDEIFLQPDAALSVDLGNDFILESHLQCAAEEMPITIEDDEQYFGPHLTTLCKTRLETDGTGFFYCREELRPNPARDVAIRGARQDSYCYIDDTPGRPGGAKVMEEVEMERTIFEAFEGAVFMHQGLPYICQDINHETRIARMVQADVNYHTRPRDHTNTDAMETYRIRRLRESPYLVYYGKVTIASYVWGYFKVDRRANILDAVEVDCPPFIRHTKGLWIDVPTWLIDAMTEKRINAAAAIHAAEHALLSLTPMFVVSVAGDVRTECKIAEKEYAAKPSSRKRPARLIFYDMPGQNGGVCSKAFEHLDGLIRIAISVIEACPCTEGCPSCVTSQTCAHANLVTSKVGALAVLRGIVGREPFDPDLELQNEPGIAPSQLGERESVHGTIAEAVPVRVAKELGGAVDVEDVEEVLPPSLQRAVDEAVRRRGGGGVGGIMAAGPSGSNGTGPGGGFLPGKSMLFQE</sequence>
<proteinExistence type="predicted"/>
<evidence type="ECO:0000313" key="8">
    <source>
        <dbReference type="Proteomes" id="UP000179920"/>
    </source>
</evidence>
<dbReference type="SUPFAM" id="SSF52540">
    <property type="entry name" value="P-loop containing nucleoside triphosphate hydrolases"/>
    <property type="match status" value="1"/>
</dbReference>
<dbReference type="GO" id="GO:0006289">
    <property type="term" value="P:nucleotide-excision repair"/>
    <property type="evidence" value="ECO:0007669"/>
    <property type="project" value="TreeGrafter"/>
</dbReference>
<accession>A0A1K0G610</accession>
<evidence type="ECO:0000256" key="2">
    <source>
        <dbReference type="ARBA" id="ARBA00022840"/>
    </source>
</evidence>
<dbReference type="Pfam" id="PF00270">
    <property type="entry name" value="DEAD"/>
    <property type="match status" value="1"/>
</dbReference>
<keyword evidence="6" id="KW-0378">Hydrolase</keyword>
<dbReference type="InterPro" id="IPR011545">
    <property type="entry name" value="DEAD/DEAH_box_helicase_dom"/>
</dbReference>
<feature type="region of interest" description="Disordered" evidence="3">
    <location>
        <begin position="118"/>
        <end position="296"/>
    </location>
</feature>
<organism evidence="6 8">
    <name type="scientific">Ustilago bromivora</name>
    <dbReference type="NCBI Taxonomy" id="307758"/>
    <lineage>
        <taxon>Eukaryota</taxon>
        <taxon>Fungi</taxon>
        <taxon>Dikarya</taxon>
        <taxon>Basidiomycota</taxon>
        <taxon>Ustilaginomycotina</taxon>
        <taxon>Ustilaginomycetes</taxon>
        <taxon>Ustilaginales</taxon>
        <taxon>Ustilaginaceae</taxon>
        <taxon>Ustilago</taxon>
    </lineage>
</organism>
<protein>
    <submittedName>
        <fullName evidence="7">Related to HRQ1 - putative RecQ helicase</fullName>
    </submittedName>
    <submittedName>
        <fullName evidence="6">Related to HRQ1-putative RecQ helicase</fullName>
    </submittedName>
</protein>
<reference evidence="6" key="2">
    <citation type="submission" date="2016-04" db="EMBL/GenBank/DDBJ databases">
        <authorList>
            <person name="Evans L.H."/>
            <person name="Alamgir A."/>
            <person name="Owens N."/>
            <person name="Weber N.D."/>
            <person name="Virtaneva K."/>
            <person name="Barbian K."/>
            <person name="Babar A."/>
            <person name="Rosenke K."/>
        </authorList>
    </citation>
    <scope>NUCLEOTIDE SEQUENCE</scope>
    <source>
        <strain evidence="6">UB2112</strain>
    </source>
</reference>
<reference evidence="7" key="3">
    <citation type="submission" date="2018-08" db="EMBL/GenBank/DDBJ databases">
        <authorList>
            <person name="Guldener U."/>
        </authorList>
    </citation>
    <scope>NUCLEOTIDE SEQUENCE</scope>
    <source>
        <strain evidence="7">UB2</strain>
    </source>
</reference>
<feature type="compositionally biased region" description="Low complexity" evidence="3">
    <location>
        <begin position="268"/>
        <end position="279"/>
    </location>
</feature>
<feature type="compositionally biased region" description="Gly residues" evidence="3">
    <location>
        <begin position="1488"/>
        <end position="1504"/>
    </location>
</feature>
<dbReference type="PANTHER" id="PTHR47957:SF3">
    <property type="entry name" value="ATP-DEPENDENT HELICASE HRQ1"/>
    <property type="match status" value="1"/>
</dbReference>
<feature type="domain" description="Helicase ATP-binding" evidence="4">
    <location>
        <begin position="693"/>
        <end position="876"/>
    </location>
</feature>
<dbReference type="GO" id="GO:0003676">
    <property type="term" value="F:nucleic acid binding"/>
    <property type="evidence" value="ECO:0007669"/>
    <property type="project" value="InterPro"/>
</dbReference>
<evidence type="ECO:0000313" key="7">
    <source>
        <dbReference type="EMBL" id="SYW79852.1"/>
    </source>
</evidence>
<dbReference type="CDD" id="cd18797">
    <property type="entry name" value="SF2_C_Hrq"/>
    <property type="match status" value="1"/>
</dbReference>
<dbReference type="Proteomes" id="UP000658997">
    <property type="component" value="Unassembled WGS sequence"/>
</dbReference>
<dbReference type="SMART" id="SM00487">
    <property type="entry name" value="DEXDc"/>
    <property type="match status" value="1"/>
</dbReference>
<dbReference type="EMBL" id="LT558125">
    <property type="protein sequence ID" value="SAM82972.1"/>
    <property type="molecule type" value="Genomic_DNA"/>
</dbReference>
<dbReference type="InterPro" id="IPR027417">
    <property type="entry name" value="P-loop_NTPase"/>
</dbReference>
<dbReference type="InterPro" id="IPR018973">
    <property type="entry name" value="MZB"/>
</dbReference>
<gene>
    <name evidence="7" type="ORF">UBRO2_03271</name>
    <name evidence="6" type="ORF">UBRO_03519</name>
</gene>
<name>A0A1K0G610_9BASI</name>
<dbReference type="Pfam" id="PF09369">
    <property type="entry name" value="MZB"/>
    <property type="match status" value="1"/>
</dbReference>
<dbReference type="PROSITE" id="PS51192">
    <property type="entry name" value="HELICASE_ATP_BIND_1"/>
    <property type="match status" value="1"/>
</dbReference>
<evidence type="ECO:0000259" key="5">
    <source>
        <dbReference type="PROSITE" id="PS51194"/>
    </source>
</evidence>
<evidence type="ECO:0000313" key="6">
    <source>
        <dbReference type="EMBL" id="SAM82972.1"/>
    </source>
</evidence>
<dbReference type="SMART" id="SM01075">
    <property type="entry name" value="CDT1"/>
    <property type="match status" value="1"/>
</dbReference>
<dbReference type="PANTHER" id="PTHR47957">
    <property type="entry name" value="ATP-DEPENDENT HELICASE HRQ1"/>
    <property type="match status" value="1"/>
</dbReference>
<dbReference type="SUPFAM" id="SSF46785">
    <property type="entry name" value="Winged helix' DNA-binding domain"/>
    <property type="match status" value="1"/>
</dbReference>
<dbReference type="OrthoDB" id="18781at2759"/>
<dbReference type="InterPro" id="IPR014939">
    <property type="entry name" value="CDT1_Gemini-bd-like"/>
</dbReference>
<dbReference type="InterPro" id="IPR001650">
    <property type="entry name" value="Helicase_C-like"/>
</dbReference>
<feature type="compositionally biased region" description="Polar residues" evidence="3">
    <location>
        <begin position="118"/>
        <end position="127"/>
    </location>
</feature>
<keyword evidence="1" id="KW-0547">Nucleotide-binding</keyword>
<evidence type="ECO:0000256" key="1">
    <source>
        <dbReference type="ARBA" id="ARBA00022741"/>
    </source>
</evidence>
<feature type="region of interest" description="Disordered" evidence="3">
    <location>
        <begin position="510"/>
        <end position="543"/>
    </location>
</feature>
<evidence type="ECO:0000259" key="4">
    <source>
        <dbReference type="PROSITE" id="PS51192"/>
    </source>
</evidence>
<dbReference type="GO" id="GO:0005524">
    <property type="term" value="F:ATP binding"/>
    <property type="evidence" value="ECO:0007669"/>
    <property type="project" value="UniProtKB-KW"/>
</dbReference>